<protein>
    <submittedName>
        <fullName evidence="4">Asparaginase-like</fullName>
    </submittedName>
</protein>
<organism evidence="4 5">
    <name type="scientific">Oryza sativa subsp. japonica</name>
    <name type="common">Rice</name>
    <dbReference type="NCBI Taxonomy" id="39947"/>
    <lineage>
        <taxon>Eukaryota</taxon>
        <taxon>Viridiplantae</taxon>
        <taxon>Streptophyta</taxon>
        <taxon>Embryophyta</taxon>
        <taxon>Tracheophyta</taxon>
        <taxon>Spermatophyta</taxon>
        <taxon>Magnoliopsida</taxon>
        <taxon>Liliopsida</taxon>
        <taxon>Poales</taxon>
        <taxon>Poaceae</taxon>
        <taxon>BOP clade</taxon>
        <taxon>Oryzoideae</taxon>
        <taxon>Oryzeae</taxon>
        <taxon>Oryzinae</taxon>
        <taxon>Oryza</taxon>
        <taxon>Oryza sativa</taxon>
    </lineage>
</organism>
<comment type="subunit">
    <text evidence="1">Heterotetramer of two alpha and two beta chains arranged as a dimer of alpha/beta heterodimers.</text>
</comment>
<reference evidence="5" key="4">
    <citation type="journal article" date="2008" name="Nucleic Acids Res.">
        <title>The rice annotation project database (RAP-DB): 2008 update.</title>
        <authorList>
            <consortium name="The rice annotation project (RAP)"/>
        </authorList>
    </citation>
    <scope>GENOME REANNOTATION</scope>
    <source>
        <strain evidence="5">cv. Nipponbare</strain>
    </source>
</reference>
<gene>
    <name evidence="4" type="ORF">B1136H02.22</name>
    <name evidence="3" type="ORF">OJ1112_G07.9</name>
</gene>
<dbReference type="EMBL" id="AP005798">
    <property type="protein sequence ID" value="BAD29301.1"/>
    <property type="molecule type" value="Genomic_DNA"/>
</dbReference>
<dbReference type="PANTHER" id="PTHR10188">
    <property type="entry name" value="L-ASPARAGINASE"/>
    <property type="match status" value="1"/>
</dbReference>
<dbReference type="AlphaFoldDB" id="Q6EPW9"/>
<reference evidence="4" key="2">
    <citation type="submission" date="2002-10" db="EMBL/GenBank/DDBJ databases">
        <title>Oryza sativa nipponbare(GA3) genomic DNA, chromosome 2, BAC clone:B1136H02.</title>
        <authorList>
            <person name="Sasaki T."/>
            <person name="Matsumoto T."/>
            <person name="Katayose Y."/>
        </authorList>
    </citation>
    <scope>NUCLEOTIDE SEQUENCE</scope>
</reference>
<dbReference type="InterPro" id="IPR029055">
    <property type="entry name" value="Ntn_hydrolases_N"/>
</dbReference>
<evidence type="ECO:0000256" key="1">
    <source>
        <dbReference type="ARBA" id="ARBA00011601"/>
    </source>
</evidence>
<name>Q6EPW9_ORYSJ</name>
<reference evidence="5" key="3">
    <citation type="journal article" date="2005" name="Nature">
        <title>The map-based sequence of the rice genome.</title>
        <authorList>
            <consortium name="International rice genome sequencing project (IRGSP)"/>
            <person name="Matsumoto T."/>
            <person name="Wu J."/>
            <person name="Kanamori H."/>
            <person name="Katayose Y."/>
            <person name="Fujisawa M."/>
            <person name="Namiki N."/>
            <person name="Mizuno H."/>
            <person name="Yamamoto K."/>
            <person name="Antonio B.A."/>
            <person name="Baba T."/>
            <person name="Sakata K."/>
            <person name="Nagamura Y."/>
            <person name="Aoki H."/>
            <person name="Arikawa K."/>
            <person name="Arita K."/>
            <person name="Bito T."/>
            <person name="Chiden Y."/>
            <person name="Fujitsuka N."/>
            <person name="Fukunaka R."/>
            <person name="Hamada M."/>
            <person name="Harada C."/>
            <person name="Hayashi A."/>
            <person name="Hijishita S."/>
            <person name="Honda M."/>
            <person name="Hosokawa S."/>
            <person name="Ichikawa Y."/>
            <person name="Idonuma A."/>
            <person name="Iijima M."/>
            <person name="Ikeda M."/>
            <person name="Ikeno M."/>
            <person name="Ito K."/>
            <person name="Ito S."/>
            <person name="Ito T."/>
            <person name="Ito Y."/>
            <person name="Ito Y."/>
            <person name="Iwabuchi A."/>
            <person name="Kamiya K."/>
            <person name="Karasawa W."/>
            <person name="Kurita K."/>
            <person name="Katagiri S."/>
            <person name="Kikuta A."/>
            <person name="Kobayashi H."/>
            <person name="Kobayashi N."/>
            <person name="Machita K."/>
            <person name="Maehara T."/>
            <person name="Masukawa M."/>
            <person name="Mizubayashi T."/>
            <person name="Mukai Y."/>
            <person name="Nagasaki H."/>
            <person name="Nagata Y."/>
            <person name="Naito S."/>
            <person name="Nakashima M."/>
            <person name="Nakama Y."/>
            <person name="Nakamichi Y."/>
            <person name="Nakamura M."/>
            <person name="Meguro A."/>
            <person name="Negishi M."/>
            <person name="Ohta I."/>
            <person name="Ohta T."/>
            <person name="Okamoto M."/>
            <person name="Ono N."/>
            <person name="Saji S."/>
            <person name="Sakaguchi M."/>
            <person name="Sakai K."/>
            <person name="Shibata M."/>
            <person name="Shimokawa T."/>
            <person name="Song J."/>
            <person name="Takazaki Y."/>
            <person name="Terasawa K."/>
            <person name="Tsugane M."/>
            <person name="Tsuji K."/>
            <person name="Ueda S."/>
            <person name="Waki K."/>
            <person name="Yamagata H."/>
            <person name="Yamamoto M."/>
            <person name="Yamamoto S."/>
            <person name="Yamane H."/>
            <person name="Yoshiki S."/>
            <person name="Yoshihara R."/>
            <person name="Yukawa K."/>
            <person name="Zhong H."/>
            <person name="Yano M."/>
            <person name="Yuan Q."/>
            <person name="Ouyang S."/>
            <person name="Liu J."/>
            <person name="Jones K.M."/>
            <person name="Gansberger K."/>
            <person name="Moffat K."/>
            <person name="Hill J."/>
            <person name="Bera J."/>
            <person name="Fadrosh D."/>
            <person name="Jin S."/>
            <person name="Johri S."/>
            <person name="Kim M."/>
            <person name="Overton L."/>
            <person name="Reardon M."/>
            <person name="Tsitrin T."/>
            <person name="Vuong H."/>
            <person name="Weaver B."/>
            <person name="Ciecko A."/>
            <person name="Tallon L."/>
            <person name="Jackson J."/>
            <person name="Pai G."/>
            <person name="Aken S.V."/>
            <person name="Utterback T."/>
            <person name="Reidmuller S."/>
            <person name="Feldblyum T."/>
            <person name="Hsiao J."/>
            <person name="Zismann V."/>
            <person name="Iobst S."/>
            <person name="de Vazeille A.R."/>
            <person name="Buell C.R."/>
            <person name="Ying K."/>
            <person name="Li Y."/>
            <person name="Lu T."/>
            <person name="Huang Y."/>
            <person name="Zhao Q."/>
            <person name="Feng Q."/>
            <person name="Zhang L."/>
            <person name="Zhu J."/>
            <person name="Weng Q."/>
            <person name="Mu J."/>
            <person name="Lu Y."/>
            <person name="Fan D."/>
            <person name="Liu Y."/>
            <person name="Guan J."/>
            <person name="Zhang Y."/>
            <person name="Yu S."/>
            <person name="Liu X."/>
            <person name="Zhang Y."/>
            <person name="Hong G."/>
            <person name="Han B."/>
            <person name="Choisne N."/>
            <person name="Demange N."/>
            <person name="Orjeda G."/>
            <person name="Samain S."/>
            <person name="Cattolico L."/>
            <person name="Pelletier E."/>
            <person name="Couloux A."/>
            <person name="Segurens B."/>
            <person name="Wincker P."/>
            <person name="D'Hont A."/>
            <person name="Scarpelli C."/>
            <person name="Weissenbach J."/>
            <person name="Salanoubat M."/>
            <person name="Quetier F."/>
            <person name="Yu Y."/>
            <person name="Kim H.R."/>
            <person name="Rambo T."/>
            <person name="Currie J."/>
            <person name="Collura K."/>
            <person name="Luo M."/>
            <person name="Yang T."/>
            <person name="Ammiraju J.S.S."/>
            <person name="Engler F."/>
            <person name="Soderlund C."/>
            <person name="Wing R.A."/>
            <person name="Palmer L.E."/>
            <person name="de la Bastide M."/>
            <person name="Spiegel L."/>
            <person name="Nascimento L."/>
            <person name="Zutavern T."/>
            <person name="O'Shaughnessy A."/>
            <person name="Dike S."/>
            <person name="Dedhia N."/>
            <person name="Preston R."/>
            <person name="Balija V."/>
            <person name="McCombie W.R."/>
            <person name="Chow T."/>
            <person name="Chen H."/>
            <person name="Chung M."/>
            <person name="Chen C."/>
            <person name="Shaw J."/>
            <person name="Wu H."/>
            <person name="Hsiao K."/>
            <person name="Chao Y."/>
            <person name="Chu M."/>
            <person name="Cheng C."/>
            <person name="Hour A."/>
            <person name="Lee P."/>
            <person name="Lin S."/>
            <person name="Lin Y."/>
            <person name="Liou J."/>
            <person name="Liu S."/>
            <person name="Hsing Y."/>
            <person name="Raghuvanshi S."/>
            <person name="Mohanty A."/>
            <person name="Bharti A.K."/>
            <person name="Gaur A."/>
            <person name="Gupta V."/>
            <person name="Kumar D."/>
            <person name="Ravi V."/>
            <person name="Vij S."/>
            <person name="Kapur A."/>
            <person name="Khurana P."/>
            <person name="Khurana P."/>
            <person name="Khurana J.P."/>
            <person name="Tyagi A.K."/>
            <person name="Gaikwad K."/>
            <person name="Singh A."/>
            <person name="Dalal V."/>
            <person name="Srivastava S."/>
            <person name="Dixit A."/>
            <person name="Pal A.K."/>
            <person name="Ghazi I.A."/>
            <person name="Yadav M."/>
            <person name="Pandit A."/>
            <person name="Bhargava A."/>
            <person name="Sureshbabu K."/>
            <person name="Batra K."/>
            <person name="Sharma T.R."/>
            <person name="Mohapatra T."/>
            <person name="Singh N.K."/>
            <person name="Messing J."/>
            <person name="Nelson A.B."/>
            <person name="Fuks G."/>
            <person name="Kavchok S."/>
            <person name="Keizer G."/>
            <person name="Linton E."/>
            <person name="Llaca V."/>
            <person name="Song R."/>
            <person name="Tanyolac B."/>
            <person name="Young S."/>
            <person name="Ho-Il K."/>
            <person name="Hahn J.H."/>
            <person name="Sangsakoo G."/>
            <person name="Vanavichit A."/>
            <person name="de Mattos Luiz.A.T."/>
            <person name="Zimmer P.D."/>
            <person name="Malone G."/>
            <person name="Dellagostin O."/>
            <person name="de Oliveira A.C."/>
            <person name="Bevan M."/>
            <person name="Bancroft I."/>
            <person name="Minx P."/>
            <person name="Cordum H."/>
            <person name="Wilson R."/>
            <person name="Cheng Z."/>
            <person name="Jin W."/>
            <person name="Jiang J."/>
            <person name="Leong S.A."/>
            <person name="Iwama H."/>
            <person name="Gojobori T."/>
            <person name="Itoh T."/>
            <person name="Niimura Y."/>
            <person name="Fujii Y."/>
            <person name="Habara T."/>
            <person name="Sakai H."/>
            <person name="Sato Y."/>
            <person name="Wilson G."/>
            <person name="Kumar K."/>
            <person name="McCouch S."/>
            <person name="Juretic N."/>
            <person name="Hoen D."/>
            <person name="Wright S."/>
            <person name="Bruskiewich R."/>
            <person name="Bureau T."/>
            <person name="Miyao A."/>
            <person name="Hirochika H."/>
            <person name="Nishikawa T."/>
            <person name="Kadowaki K."/>
            <person name="Sugiura M."/>
            <person name="Burr B."/>
            <person name="Sasaki T."/>
        </authorList>
    </citation>
    <scope>NUCLEOTIDE SEQUENCE [LARGE SCALE GENOMIC DNA]</scope>
    <source>
        <strain evidence="5">cv. Nipponbare</strain>
    </source>
</reference>
<proteinExistence type="predicted"/>
<dbReference type="InterPro" id="IPR000246">
    <property type="entry name" value="Peptidase_T2"/>
</dbReference>
<accession>Q6EPW9</accession>
<dbReference type="GO" id="GO:0016787">
    <property type="term" value="F:hydrolase activity"/>
    <property type="evidence" value="ECO:0007669"/>
    <property type="project" value="InterPro"/>
</dbReference>
<evidence type="ECO:0000313" key="3">
    <source>
        <dbReference type="EMBL" id="BAD27800.1"/>
    </source>
</evidence>
<dbReference type="PANTHER" id="PTHR10188:SF13">
    <property type="entry name" value="ISOASPARTYL PEPTIDASE_L-ASPARAGINASE 2-RELATED"/>
    <property type="match status" value="1"/>
</dbReference>
<dbReference type="Gene3D" id="3.60.20.30">
    <property type="entry name" value="(Glycosyl)asparaginase"/>
    <property type="match status" value="1"/>
</dbReference>
<dbReference type="Proteomes" id="UP000000763">
    <property type="component" value="Chromosome 2"/>
</dbReference>
<dbReference type="SUPFAM" id="SSF56235">
    <property type="entry name" value="N-terminal nucleophile aminohydrolases (Ntn hydrolases)"/>
    <property type="match status" value="1"/>
</dbReference>
<evidence type="ECO:0000256" key="2">
    <source>
        <dbReference type="PIRSR" id="PIRSR600246-1"/>
    </source>
</evidence>
<evidence type="ECO:0000313" key="4">
    <source>
        <dbReference type="EMBL" id="BAD29301.1"/>
    </source>
</evidence>
<sequence length="211" mass="23283">MESSRILAGPAAVGRIRPTSVVHPSPADLEVMDWSDFFLSGHCLQGLEVVDNSYFITEDNVGMLKLAKEANSILTVGCTVVHSNGHTAAAMSTSGLMNKMTGRIGDSPLIGLGEGKAIICSTLARDAAAVMEYRGVGLHEAIDYCVKERLDEVHRAHRGVQHRRGGARVQLHRHVQRVRLQEKRERREREGEEEGLERERMTCGSHNIFCV</sequence>
<evidence type="ECO:0000313" key="5">
    <source>
        <dbReference type="Proteomes" id="UP000000763"/>
    </source>
</evidence>
<reference evidence="3" key="1">
    <citation type="submission" date="2001-09" db="EMBL/GenBank/DDBJ databases">
        <title>Oryza sativa nipponbare(GA3) genomic DNA, chromosome 2, BAC clone:OJ1112_G07.</title>
        <authorList>
            <person name="Sasaki T."/>
            <person name="Matsumoto T."/>
            <person name="Yamamoto K."/>
        </authorList>
    </citation>
    <scope>NUCLEOTIDE SEQUENCE</scope>
</reference>
<dbReference type="EMBL" id="AP004156">
    <property type="protein sequence ID" value="BAD27800.1"/>
    <property type="molecule type" value="Genomic_DNA"/>
</dbReference>
<dbReference type="Pfam" id="PF01112">
    <property type="entry name" value="Asparaginase_2"/>
    <property type="match status" value="1"/>
</dbReference>
<dbReference type="MEROPS" id="T02.002"/>
<feature type="active site" description="Nucleophile" evidence="2">
    <location>
        <position position="75"/>
    </location>
</feature>